<organism evidence="4 5">
    <name type="scientific">Nocardiopsis composta</name>
    <dbReference type="NCBI Taxonomy" id="157465"/>
    <lineage>
        <taxon>Bacteria</taxon>
        <taxon>Bacillati</taxon>
        <taxon>Actinomycetota</taxon>
        <taxon>Actinomycetes</taxon>
        <taxon>Streptosporangiales</taxon>
        <taxon>Nocardiopsidaceae</taxon>
        <taxon>Nocardiopsis</taxon>
    </lineage>
</organism>
<evidence type="ECO:0000256" key="1">
    <source>
        <dbReference type="ARBA" id="ARBA00023125"/>
    </source>
</evidence>
<dbReference type="InterPro" id="IPR012340">
    <property type="entry name" value="NA-bd_OB-fold"/>
</dbReference>
<evidence type="ECO:0000313" key="5">
    <source>
        <dbReference type="Proteomes" id="UP000572635"/>
    </source>
</evidence>
<dbReference type="PROSITE" id="PS50935">
    <property type="entry name" value="SSB"/>
    <property type="match status" value="1"/>
</dbReference>
<dbReference type="GO" id="GO:0003697">
    <property type="term" value="F:single-stranded DNA binding"/>
    <property type="evidence" value="ECO:0007669"/>
    <property type="project" value="InterPro"/>
</dbReference>
<sequence length="139" mass="14780">MHTSTAAAGIAERPGHRNEVVLEGRVTAEPSVRELPSGDRLVTWRVTVARPGGERDAGRQTDSITCVSFRADIQDATRGWRIGDLVHVTGALRRRYRRSRGFAGGVVEVEASAVRVLGGPSGHRPPEPGGEGASPPGRP</sequence>
<gene>
    <name evidence="4" type="ORF">HDA36_002000</name>
</gene>
<evidence type="ECO:0000256" key="2">
    <source>
        <dbReference type="PROSITE-ProRule" id="PRU00252"/>
    </source>
</evidence>
<name>A0A7W8QM21_9ACTN</name>
<comment type="caution">
    <text evidence="4">The sequence shown here is derived from an EMBL/GenBank/DDBJ whole genome shotgun (WGS) entry which is preliminary data.</text>
</comment>
<keyword evidence="1 2" id="KW-0238">DNA-binding</keyword>
<dbReference type="CDD" id="cd04496">
    <property type="entry name" value="SSB_OBF"/>
    <property type="match status" value="1"/>
</dbReference>
<dbReference type="RefSeq" id="WP_184391560.1">
    <property type="nucleotide sequence ID" value="NZ_BAAAJD010000137.1"/>
</dbReference>
<keyword evidence="5" id="KW-1185">Reference proteome</keyword>
<dbReference type="EMBL" id="JACHDB010000001">
    <property type="protein sequence ID" value="MBB5431916.1"/>
    <property type="molecule type" value="Genomic_DNA"/>
</dbReference>
<dbReference type="Gene3D" id="2.40.50.140">
    <property type="entry name" value="Nucleic acid-binding proteins"/>
    <property type="match status" value="1"/>
</dbReference>
<feature type="region of interest" description="Disordered" evidence="3">
    <location>
        <begin position="117"/>
        <end position="139"/>
    </location>
</feature>
<dbReference type="AlphaFoldDB" id="A0A7W8QM21"/>
<accession>A0A7W8QM21</accession>
<evidence type="ECO:0000313" key="4">
    <source>
        <dbReference type="EMBL" id="MBB5431916.1"/>
    </source>
</evidence>
<proteinExistence type="predicted"/>
<dbReference type="SUPFAM" id="SSF50249">
    <property type="entry name" value="Nucleic acid-binding proteins"/>
    <property type="match status" value="1"/>
</dbReference>
<dbReference type="Proteomes" id="UP000572635">
    <property type="component" value="Unassembled WGS sequence"/>
</dbReference>
<reference evidence="4 5" key="1">
    <citation type="submission" date="2020-08" db="EMBL/GenBank/DDBJ databases">
        <title>Sequencing the genomes of 1000 actinobacteria strains.</title>
        <authorList>
            <person name="Klenk H.-P."/>
        </authorList>
    </citation>
    <scope>NUCLEOTIDE SEQUENCE [LARGE SCALE GENOMIC DNA]</scope>
    <source>
        <strain evidence="4 5">DSM 44551</strain>
    </source>
</reference>
<dbReference type="Pfam" id="PF00436">
    <property type="entry name" value="SSB"/>
    <property type="match status" value="1"/>
</dbReference>
<dbReference type="InterPro" id="IPR000424">
    <property type="entry name" value="Primosome_PriB/ssb"/>
</dbReference>
<protein>
    <submittedName>
        <fullName evidence="4">Single-strand DNA-binding protein</fullName>
    </submittedName>
</protein>
<evidence type="ECO:0000256" key="3">
    <source>
        <dbReference type="SAM" id="MobiDB-lite"/>
    </source>
</evidence>